<reference evidence="2 3" key="2">
    <citation type="submission" date="2018-11" db="EMBL/GenBank/DDBJ databases">
        <authorList>
            <consortium name="Pathogen Informatics"/>
        </authorList>
    </citation>
    <scope>NUCLEOTIDE SEQUENCE [LARGE SCALE GENOMIC DNA]</scope>
</reference>
<keyword evidence="1" id="KW-0812">Transmembrane</keyword>
<dbReference type="EMBL" id="UZAM01006751">
    <property type="protein sequence ID" value="VDO93611.1"/>
    <property type="molecule type" value="Genomic_DNA"/>
</dbReference>
<keyword evidence="1" id="KW-0472">Membrane</keyword>
<proteinExistence type="predicted"/>
<evidence type="ECO:0000256" key="1">
    <source>
        <dbReference type="SAM" id="Phobius"/>
    </source>
</evidence>
<keyword evidence="3" id="KW-1185">Reference proteome</keyword>
<accession>A0A183IC74</accession>
<evidence type="ECO:0000313" key="2">
    <source>
        <dbReference type="EMBL" id="VDO93611.1"/>
    </source>
</evidence>
<gene>
    <name evidence="2" type="ORF">SBAD_LOCUS1218</name>
</gene>
<dbReference type="AlphaFoldDB" id="A0A183IC74"/>
<dbReference type="WBParaSite" id="SBAD_0000126801-mRNA-1">
    <property type="protein sequence ID" value="SBAD_0000126801-mRNA-1"/>
    <property type="gene ID" value="SBAD_0000126801"/>
</dbReference>
<reference evidence="4" key="1">
    <citation type="submission" date="2016-06" db="UniProtKB">
        <authorList>
            <consortium name="WormBaseParasite"/>
        </authorList>
    </citation>
    <scope>IDENTIFICATION</scope>
</reference>
<sequence>MEDVHVMRQKRWTAVIDDGAEGLLEQRHVEWGVDVRHAFLASPAFSAGYFWLAASITRICVFGHLIAVAVAVGHRHVFHRVSTAFVDAKFRKRKPTRKHIRLAVSAALQKPRKNKEVAQKRRVSRVRLTVRCASRAVVVSSIPSSLISLLVVSVPASDNDSIRNNSLTVRRAFGRSDFKYKN</sequence>
<protein>
    <submittedName>
        <fullName evidence="4">Transmembrane protein</fullName>
    </submittedName>
</protein>
<feature type="transmembrane region" description="Helical" evidence="1">
    <location>
        <begin position="49"/>
        <end position="72"/>
    </location>
</feature>
<dbReference type="Proteomes" id="UP000270296">
    <property type="component" value="Unassembled WGS sequence"/>
</dbReference>
<evidence type="ECO:0000313" key="4">
    <source>
        <dbReference type="WBParaSite" id="SBAD_0000126801-mRNA-1"/>
    </source>
</evidence>
<evidence type="ECO:0000313" key="3">
    <source>
        <dbReference type="Proteomes" id="UP000270296"/>
    </source>
</evidence>
<organism evidence="4">
    <name type="scientific">Soboliphyme baturini</name>
    <dbReference type="NCBI Taxonomy" id="241478"/>
    <lineage>
        <taxon>Eukaryota</taxon>
        <taxon>Metazoa</taxon>
        <taxon>Ecdysozoa</taxon>
        <taxon>Nematoda</taxon>
        <taxon>Enoplea</taxon>
        <taxon>Dorylaimia</taxon>
        <taxon>Dioctophymatida</taxon>
        <taxon>Dioctophymatoidea</taxon>
        <taxon>Soboliphymatidae</taxon>
        <taxon>Soboliphyme</taxon>
    </lineage>
</organism>
<name>A0A183IC74_9BILA</name>
<keyword evidence="1" id="KW-1133">Transmembrane helix</keyword>